<keyword evidence="7" id="KW-0349">Heme</keyword>
<comment type="cofactor">
    <cofactor evidence="2">
        <name>[4Fe-4S] cluster</name>
        <dbReference type="ChEBI" id="CHEBI:49883"/>
    </cofactor>
</comment>
<dbReference type="PRINTS" id="PR00397">
    <property type="entry name" value="SIROHAEM"/>
</dbReference>
<dbReference type="EC" id="1.8.1.2" evidence="5"/>
<dbReference type="OrthoDB" id="1688044at2759"/>
<accession>A0A0J7L541</accession>
<evidence type="ECO:0000313" key="15">
    <source>
        <dbReference type="Proteomes" id="UP000036403"/>
    </source>
</evidence>
<keyword evidence="9" id="KW-0521">NADP</keyword>
<dbReference type="GO" id="GO:0046872">
    <property type="term" value="F:metal ion binding"/>
    <property type="evidence" value="ECO:0007669"/>
    <property type="project" value="UniProtKB-KW"/>
</dbReference>
<evidence type="ECO:0000256" key="13">
    <source>
        <dbReference type="ARBA" id="ARBA00052219"/>
    </source>
</evidence>
<dbReference type="GO" id="GO:0050311">
    <property type="term" value="F:sulfite reductase (ferredoxin) activity"/>
    <property type="evidence" value="ECO:0007669"/>
    <property type="project" value="TreeGrafter"/>
</dbReference>
<dbReference type="STRING" id="67767.A0A0J7L541"/>
<dbReference type="FunFam" id="3.30.413.10:FF:000003">
    <property type="entry name" value="Sulfite reductase [NADPH] hemoprotein beta-component"/>
    <property type="match status" value="1"/>
</dbReference>
<evidence type="ECO:0000256" key="3">
    <source>
        <dbReference type="ARBA" id="ARBA00004774"/>
    </source>
</evidence>
<keyword evidence="10" id="KW-0560">Oxidoreductase</keyword>
<dbReference type="PaxDb" id="67767-A0A0J7L541"/>
<dbReference type="PROSITE" id="PS00365">
    <property type="entry name" value="NIR_SIR"/>
    <property type="match status" value="1"/>
</dbReference>
<evidence type="ECO:0000256" key="7">
    <source>
        <dbReference type="ARBA" id="ARBA00022617"/>
    </source>
</evidence>
<comment type="catalytic activity">
    <reaction evidence="13">
        <text>hydrogen sulfide + 3 NADP(+) + 3 H2O = sulfite + 3 NADPH + 4 H(+)</text>
        <dbReference type="Rhea" id="RHEA:13801"/>
        <dbReference type="ChEBI" id="CHEBI:15377"/>
        <dbReference type="ChEBI" id="CHEBI:15378"/>
        <dbReference type="ChEBI" id="CHEBI:17359"/>
        <dbReference type="ChEBI" id="CHEBI:29919"/>
        <dbReference type="ChEBI" id="CHEBI:57783"/>
        <dbReference type="ChEBI" id="CHEBI:58349"/>
        <dbReference type="EC" id="1.8.1.2"/>
    </reaction>
</comment>
<evidence type="ECO:0000256" key="4">
    <source>
        <dbReference type="ARBA" id="ARBA00010429"/>
    </source>
</evidence>
<proteinExistence type="inferred from homology"/>
<evidence type="ECO:0000313" key="14">
    <source>
        <dbReference type="EMBL" id="KMQ97751.1"/>
    </source>
</evidence>
<keyword evidence="15" id="KW-1185">Reference proteome</keyword>
<comment type="cofactor">
    <cofactor evidence="1">
        <name>siroheme</name>
        <dbReference type="ChEBI" id="CHEBI:60052"/>
    </cofactor>
</comment>
<dbReference type="Gene3D" id="3.30.413.10">
    <property type="entry name" value="Sulfite Reductase Hemoprotein, domain 1"/>
    <property type="match status" value="1"/>
</dbReference>
<evidence type="ECO:0000256" key="2">
    <source>
        <dbReference type="ARBA" id="ARBA00001966"/>
    </source>
</evidence>
<evidence type="ECO:0000256" key="12">
    <source>
        <dbReference type="ARBA" id="ARBA00023014"/>
    </source>
</evidence>
<sequence length="195" mass="21150">ANQNVIIAGVPESEKAKIDALARDHGLIDDEISEQRKNSMACVSFPTCPLAMAEAERFLPQFVTKVEGIMHRHGVGDEHIVLRITGCPNGCGRALLAELGLVGKAVGRYNLHLGGNREGTRIPRMYRENINEDEILSEIDLLVGRWAKERNAGEGFGDFTVRAGIVKPVLDPARDFSLPSFGGNVSISPNGSAYI</sequence>
<protein>
    <recommendedName>
        <fullName evidence="5">assimilatory sulfite reductase (NADPH)</fullName>
        <ecNumber evidence="5">1.8.1.2</ecNumber>
    </recommendedName>
</protein>
<dbReference type="SUPFAM" id="SSF56014">
    <property type="entry name" value="Nitrite and sulphite reductase 4Fe-4S domain-like"/>
    <property type="match status" value="1"/>
</dbReference>
<name>A0A0J7L541_LASNI</name>
<dbReference type="Proteomes" id="UP000036403">
    <property type="component" value="Unassembled WGS sequence"/>
</dbReference>
<reference evidence="14 15" key="1">
    <citation type="submission" date="2015-04" db="EMBL/GenBank/DDBJ databases">
        <title>Lasius niger genome sequencing.</title>
        <authorList>
            <person name="Konorov E.A."/>
            <person name="Nikitin M.A."/>
            <person name="Kirill M.V."/>
            <person name="Chang P."/>
        </authorList>
    </citation>
    <scope>NUCLEOTIDE SEQUENCE [LARGE SCALE GENOMIC DNA]</scope>
    <source>
        <tissue evidence="14">Whole</tissue>
    </source>
</reference>
<organism evidence="14 15">
    <name type="scientific">Lasius niger</name>
    <name type="common">Black garden ant</name>
    <dbReference type="NCBI Taxonomy" id="67767"/>
    <lineage>
        <taxon>Eukaryota</taxon>
        <taxon>Metazoa</taxon>
        <taxon>Ecdysozoa</taxon>
        <taxon>Arthropoda</taxon>
        <taxon>Hexapoda</taxon>
        <taxon>Insecta</taxon>
        <taxon>Pterygota</taxon>
        <taxon>Neoptera</taxon>
        <taxon>Endopterygota</taxon>
        <taxon>Hymenoptera</taxon>
        <taxon>Apocrita</taxon>
        <taxon>Aculeata</taxon>
        <taxon>Formicoidea</taxon>
        <taxon>Formicidae</taxon>
        <taxon>Formicinae</taxon>
        <taxon>Lasius</taxon>
        <taxon>Lasius</taxon>
    </lineage>
</organism>
<keyword evidence="6" id="KW-0004">4Fe-4S</keyword>
<dbReference type="InterPro" id="IPR006066">
    <property type="entry name" value="NO2/SO3_Rdtase_FeS/sirohaem_BS"/>
</dbReference>
<dbReference type="GO" id="GO:0009337">
    <property type="term" value="C:sulfite reductase complex (NADPH)"/>
    <property type="evidence" value="ECO:0007669"/>
    <property type="project" value="TreeGrafter"/>
</dbReference>
<comment type="caution">
    <text evidence="14">The sequence shown here is derived from an EMBL/GenBank/DDBJ whole genome shotgun (WGS) entry which is preliminary data.</text>
</comment>
<evidence type="ECO:0000256" key="8">
    <source>
        <dbReference type="ARBA" id="ARBA00022723"/>
    </source>
</evidence>
<evidence type="ECO:0000256" key="11">
    <source>
        <dbReference type="ARBA" id="ARBA00023004"/>
    </source>
</evidence>
<keyword evidence="12" id="KW-0411">Iron-sulfur</keyword>
<dbReference type="GO" id="GO:0004783">
    <property type="term" value="F:sulfite reductase (NADPH) activity"/>
    <property type="evidence" value="ECO:0007669"/>
    <property type="project" value="UniProtKB-EC"/>
</dbReference>
<comment type="similarity">
    <text evidence="4">Belongs to the nitrite and sulfite reductase 4Fe-4S domain family.</text>
</comment>
<gene>
    <name evidence="14" type="ORF">RF55_1905</name>
</gene>
<dbReference type="InterPro" id="IPR045854">
    <property type="entry name" value="NO2/SO3_Rdtase_4Fe4S_sf"/>
</dbReference>
<evidence type="ECO:0000256" key="9">
    <source>
        <dbReference type="ARBA" id="ARBA00022857"/>
    </source>
</evidence>
<keyword evidence="11" id="KW-0408">Iron</keyword>
<dbReference type="PANTHER" id="PTHR11493">
    <property type="entry name" value="SULFITE REDUCTASE [NADPH] SUBUNIT BETA-RELATED"/>
    <property type="match status" value="1"/>
</dbReference>
<dbReference type="GO" id="GO:0051539">
    <property type="term" value="F:4 iron, 4 sulfur cluster binding"/>
    <property type="evidence" value="ECO:0007669"/>
    <property type="project" value="UniProtKB-KW"/>
</dbReference>
<keyword evidence="8" id="KW-0479">Metal-binding</keyword>
<dbReference type="AlphaFoldDB" id="A0A0J7L541"/>
<comment type="pathway">
    <text evidence="3">Sulfur metabolism; hydrogen sulfide biosynthesis; hydrogen sulfide from sulfite (NADPH route): step 1/1.</text>
</comment>
<dbReference type="InterPro" id="IPR045169">
    <property type="entry name" value="NO2/SO3_Rdtase_4Fe4S_prot"/>
</dbReference>
<evidence type="ECO:0000256" key="1">
    <source>
        <dbReference type="ARBA" id="ARBA00001929"/>
    </source>
</evidence>
<dbReference type="GO" id="GO:0020037">
    <property type="term" value="F:heme binding"/>
    <property type="evidence" value="ECO:0007669"/>
    <property type="project" value="InterPro"/>
</dbReference>
<evidence type="ECO:0000256" key="6">
    <source>
        <dbReference type="ARBA" id="ARBA00022485"/>
    </source>
</evidence>
<dbReference type="PANTHER" id="PTHR11493:SF47">
    <property type="entry name" value="SULFITE REDUCTASE [NADPH] SUBUNIT BETA"/>
    <property type="match status" value="1"/>
</dbReference>
<dbReference type="EMBL" id="LBMM01000688">
    <property type="protein sequence ID" value="KMQ97751.1"/>
    <property type="molecule type" value="Genomic_DNA"/>
</dbReference>
<dbReference type="GO" id="GO:0000103">
    <property type="term" value="P:sulfate assimilation"/>
    <property type="evidence" value="ECO:0007669"/>
    <property type="project" value="UniProtKB-ARBA"/>
</dbReference>
<feature type="non-terminal residue" evidence="14">
    <location>
        <position position="1"/>
    </location>
</feature>
<evidence type="ECO:0000256" key="5">
    <source>
        <dbReference type="ARBA" id="ARBA00012604"/>
    </source>
</evidence>
<evidence type="ECO:0000256" key="10">
    <source>
        <dbReference type="ARBA" id="ARBA00023002"/>
    </source>
</evidence>